<keyword evidence="5" id="KW-0805">Transcription regulation</keyword>
<dbReference type="PROSITE" id="PS01124">
    <property type="entry name" value="HTH_ARAC_FAMILY_2"/>
    <property type="match status" value="1"/>
</dbReference>
<evidence type="ECO:0000259" key="10">
    <source>
        <dbReference type="PROSITE" id="PS50110"/>
    </source>
</evidence>
<dbReference type="SUPFAM" id="SSF52172">
    <property type="entry name" value="CheY-like"/>
    <property type="match status" value="1"/>
</dbReference>
<dbReference type="PROSITE" id="PS50110">
    <property type="entry name" value="RESPONSE_REGULATORY"/>
    <property type="match status" value="1"/>
</dbReference>
<dbReference type="InterPro" id="IPR018062">
    <property type="entry name" value="HTH_AraC-typ_CS"/>
</dbReference>
<comment type="subcellular location">
    <subcellularLocation>
        <location evidence="1">Cytoplasm</location>
    </subcellularLocation>
</comment>
<feature type="domain" description="Response regulatory" evidence="10">
    <location>
        <begin position="26"/>
        <end position="143"/>
    </location>
</feature>
<dbReference type="InterPro" id="IPR051552">
    <property type="entry name" value="HptR"/>
</dbReference>
<keyword evidence="3 8" id="KW-0597">Phosphoprotein</keyword>
<dbReference type="Pfam" id="PF00072">
    <property type="entry name" value="Response_reg"/>
    <property type="match status" value="1"/>
</dbReference>
<dbReference type="PROSITE" id="PS00041">
    <property type="entry name" value="HTH_ARAC_FAMILY_1"/>
    <property type="match status" value="1"/>
</dbReference>
<keyword evidence="6" id="KW-0238">DNA-binding</keyword>
<name>A0ABW2F4S2_9BACL</name>
<evidence type="ECO:0000256" key="5">
    <source>
        <dbReference type="ARBA" id="ARBA00023015"/>
    </source>
</evidence>
<dbReference type="SMART" id="SM00448">
    <property type="entry name" value="REC"/>
    <property type="match status" value="1"/>
</dbReference>
<gene>
    <name evidence="11" type="ORF">ACFQMJ_06315</name>
</gene>
<evidence type="ECO:0000256" key="2">
    <source>
        <dbReference type="ARBA" id="ARBA00022490"/>
    </source>
</evidence>
<organism evidence="11 12">
    <name type="scientific">Cohnella cellulosilytica</name>
    <dbReference type="NCBI Taxonomy" id="986710"/>
    <lineage>
        <taxon>Bacteria</taxon>
        <taxon>Bacillati</taxon>
        <taxon>Bacillota</taxon>
        <taxon>Bacilli</taxon>
        <taxon>Bacillales</taxon>
        <taxon>Paenibacillaceae</taxon>
        <taxon>Cohnella</taxon>
    </lineage>
</organism>
<dbReference type="Proteomes" id="UP001596378">
    <property type="component" value="Unassembled WGS sequence"/>
</dbReference>
<dbReference type="Gene3D" id="3.40.50.2300">
    <property type="match status" value="1"/>
</dbReference>
<evidence type="ECO:0000256" key="4">
    <source>
        <dbReference type="ARBA" id="ARBA00023012"/>
    </source>
</evidence>
<evidence type="ECO:0000259" key="9">
    <source>
        <dbReference type="PROSITE" id="PS01124"/>
    </source>
</evidence>
<dbReference type="InterPro" id="IPR011006">
    <property type="entry name" value="CheY-like_superfamily"/>
</dbReference>
<dbReference type="SMART" id="SM00342">
    <property type="entry name" value="HTH_ARAC"/>
    <property type="match status" value="1"/>
</dbReference>
<proteinExistence type="predicted"/>
<evidence type="ECO:0000256" key="1">
    <source>
        <dbReference type="ARBA" id="ARBA00004496"/>
    </source>
</evidence>
<dbReference type="EMBL" id="JBHTAI010000003">
    <property type="protein sequence ID" value="MFC7148148.1"/>
    <property type="molecule type" value="Genomic_DNA"/>
</dbReference>
<feature type="modified residue" description="4-aspartylphosphate" evidence="8">
    <location>
        <position position="78"/>
    </location>
</feature>
<dbReference type="Pfam" id="PF12833">
    <property type="entry name" value="HTH_18"/>
    <property type="match status" value="1"/>
</dbReference>
<evidence type="ECO:0000256" key="7">
    <source>
        <dbReference type="ARBA" id="ARBA00023163"/>
    </source>
</evidence>
<dbReference type="InterPro" id="IPR009057">
    <property type="entry name" value="Homeodomain-like_sf"/>
</dbReference>
<dbReference type="InterPro" id="IPR018060">
    <property type="entry name" value="HTH_AraC"/>
</dbReference>
<keyword evidence="4" id="KW-0902">Two-component regulatory system</keyword>
<dbReference type="SUPFAM" id="SSF46689">
    <property type="entry name" value="Homeodomain-like"/>
    <property type="match status" value="2"/>
</dbReference>
<keyword evidence="12" id="KW-1185">Reference proteome</keyword>
<dbReference type="CDD" id="cd17536">
    <property type="entry name" value="REC_YesN-like"/>
    <property type="match status" value="1"/>
</dbReference>
<comment type="caution">
    <text evidence="11">The sequence shown here is derived from an EMBL/GenBank/DDBJ whole genome shotgun (WGS) entry which is preliminary data.</text>
</comment>
<protein>
    <submittedName>
        <fullName evidence="11">Response regulator</fullName>
    </submittedName>
</protein>
<evidence type="ECO:0000313" key="12">
    <source>
        <dbReference type="Proteomes" id="UP001596378"/>
    </source>
</evidence>
<evidence type="ECO:0000313" key="11">
    <source>
        <dbReference type="EMBL" id="MFC7148148.1"/>
    </source>
</evidence>
<feature type="domain" description="HTH araC/xylS-type" evidence="9">
    <location>
        <begin position="454"/>
        <end position="552"/>
    </location>
</feature>
<reference evidence="12" key="1">
    <citation type="journal article" date="2019" name="Int. J. Syst. Evol. Microbiol.">
        <title>The Global Catalogue of Microorganisms (GCM) 10K type strain sequencing project: providing services to taxonomists for standard genome sequencing and annotation.</title>
        <authorList>
            <consortium name="The Broad Institute Genomics Platform"/>
            <consortium name="The Broad Institute Genome Sequencing Center for Infectious Disease"/>
            <person name="Wu L."/>
            <person name="Ma J."/>
        </authorList>
    </citation>
    <scope>NUCLEOTIDE SEQUENCE [LARGE SCALE GENOMIC DNA]</scope>
    <source>
        <strain evidence="12">KCTC 12907</strain>
    </source>
</reference>
<evidence type="ECO:0000256" key="6">
    <source>
        <dbReference type="ARBA" id="ARBA00023125"/>
    </source>
</evidence>
<keyword evidence="2" id="KW-0963">Cytoplasm</keyword>
<evidence type="ECO:0000256" key="8">
    <source>
        <dbReference type="PROSITE-ProRule" id="PRU00169"/>
    </source>
</evidence>
<dbReference type="Gene3D" id="1.10.10.60">
    <property type="entry name" value="Homeodomain-like"/>
    <property type="match status" value="2"/>
</dbReference>
<keyword evidence="7" id="KW-0804">Transcription</keyword>
<dbReference type="PANTHER" id="PTHR42713">
    <property type="entry name" value="HISTIDINE KINASE-RELATED"/>
    <property type="match status" value="1"/>
</dbReference>
<sequence>MDTGHDRYAGLHGRADDQEGAIKMLKALIVDDEISHVQGLIRFIDWQELGFGAPAAAESGEEALKLLQSASFDVLISDVSMPGMTGIELAAEAKRLHPHIQILMISGYNEFEFVQDAIHVGAQAYVLKPLKTEEVAARLRTFRDALRMRMEVMEQTRELEKKVSESVRLVKERFVNDLVADAIPVAELLDSWRELLPVPALERGYRVIVVGLDRYLASGLDAKQRMRLAGGFKKTVEIGFSHDEGIWLAQTSPDEFVALHLSPSPAALALAEKQFAFIQTMMGEQYEATVTIGCSDEGKAWEEASLLYKEIRFGMAKARLVADGQIVRREEAERGDFEAYRMREEFVPGLLRHMEAGDSEQAAQAMDRIKDALLAAEAASFSYAQAFGMSVLSELIRSSKMRGGAGADDSIVMWRQMLDCGSAAQMAELLAEFVRTHMAIERKAHLNQQHHLIRNVSQFIEERLRENWTVKQLAEQFNLNASYLSVLFKKETGRTISEFVQLTRIKRAKELLQDPNVKVYEVADEVGIQTTAYFTYLFKKLVGSTPQEYRDYGYSADD</sequence>
<dbReference type="InterPro" id="IPR001789">
    <property type="entry name" value="Sig_transdc_resp-reg_receiver"/>
</dbReference>
<accession>A0ABW2F4S2</accession>
<evidence type="ECO:0000256" key="3">
    <source>
        <dbReference type="ARBA" id="ARBA00022553"/>
    </source>
</evidence>
<dbReference type="PANTHER" id="PTHR42713:SF3">
    <property type="entry name" value="TRANSCRIPTIONAL REGULATORY PROTEIN HPTR"/>
    <property type="match status" value="1"/>
</dbReference>